<comment type="caution">
    <text evidence="1">The sequence shown here is derived from an EMBL/GenBank/DDBJ whole genome shotgun (WGS) entry which is preliminary data.</text>
</comment>
<gene>
    <name evidence="1" type="ORF">HHI36_006233</name>
</gene>
<evidence type="ECO:0000313" key="2">
    <source>
        <dbReference type="Proteomes" id="UP001516400"/>
    </source>
</evidence>
<dbReference type="Proteomes" id="UP001516400">
    <property type="component" value="Unassembled WGS sequence"/>
</dbReference>
<protein>
    <submittedName>
        <fullName evidence="1">Uncharacterized protein</fullName>
    </submittedName>
</protein>
<keyword evidence="2" id="KW-1185">Reference proteome</keyword>
<proteinExistence type="predicted"/>
<organism evidence="1 2">
    <name type="scientific">Cryptolaemus montrouzieri</name>
    <dbReference type="NCBI Taxonomy" id="559131"/>
    <lineage>
        <taxon>Eukaryota</taxon>
        <taxon>Metazoa</taxon>
        <taxon>Ecdysozoa</taxon>
        <taxon>Arthropoda</taxon>
        <taxon>Hexapoda</taxon>
        <taxon>Insecta</taxon>
        <taxon>Pterygota</taxon>
        <taxon>Neoptera</taxon>
        <taxon>Endopterygota</taxon>
        <taxon>Coleoptera</taxon>
        <taxon>Polyphaga</taxon>
        <taxon>Cucujiformia</taxon>
        <taxon>Coccinelloidea</taxon>
        <taxon>Coccinellidae</taxon>
        <taxon>Scymninae</taxon>
        <taxon>Scymnini</taxon>
        <taxon>Cryptolaemus</taxon>
    </lineage>
</organism>
<dbReference type="EMBL" id="JABFTP020000144">
    <property type="protein sequence ID" value="KAL3283076.1"/>
    <property type="molecule type" value="Genomic_DNA"/>
</dbReference>
<dbReference type="AlphaFoldDB" id="A0ABD2NXL0"/>
<feature type="non-terminal residue" evidence="1">
    <location>
        <position position="1"/>
    </location>
</feature>
<evidence type="ECO:0000313" key="1">
    <source>
        <dbReference type="EMBL" id="KAL3283076.1"/>
    </source>
</evidence>
<sequence length="154" mass="17375">EEVDRLKSNGNVTNVEVISVEVNNRIIRSKNIMLYNLKESSKAEVANRIDNDRREVQKLLTGIDIKPVEKEEWNGRDGKSRPANAVFSGPDKVAAILKNKKKLVESSTLSIGPDQTPLQRKILSGLRQQIEDRRLNGERDLTLRYVNGVPSITK</sequence>
<accession>A0ABD2NXL0</accession>
<reference evidence="1 2" key="1">
    <citation type="journal article" date="2021" name="BMC Biol.">
        <title>Horizontally acquired antibacterial genes associated with adaptive radiation of ladybird beetles.</title>
        <authorList>
            <person name="Li H.S."/>
            <person name="Tang X.F."/>
            <person name="Huang Y.H."/>
            <person name="Xu Z.Y."/>
            <person name="Chen M.L."/>
            <person name="Du X.Y."/>
            <person name="Qiu B.Y."/>
            <person name="Chen P.T."/>
            <person name="Zhang W."/>
            <person name="Slipinski A."/>
            <person name="Escalona H.E."/>
            <person name="Waterhouse R.M."/>
            <person name="Zwick A."/>
            <person name="Pang H."/>
        </authorList>
    </citation>
    <scope>NUCLEOTIDE SEQUENCE [LARGE SCALE GENOMIC DNA]</scope>
    <source>
        <strain evidence="1">SYSU2018</strain>
    </source>
</reference>
<name>A0ABD2NXL0_9CUCU</name>
<feature type="non-terminal residue" evidence="1">
    <location>
        <position position="154"/>
    </location>
</feature>